<dbReference type="PROSITE" id="PS51257">
    <property type="entry name" value="PROKAR_LIPOPROTEIN"/>
    <property type="match status" value="1"/>
</dbReference>
<proteinExistence type="predicted"/>
<reference evidence="1 3" key="1">
    <citation type="submission" date="2019-02" db="EMBL/GenBank/DDBJ databases">
        <title>Pedobacter sp. RP-3-8 sp. nov., isolated from Arctic soil.</title>
        <authorList>
            <person name="Dahal R.H."/>
        </authorList>
    </citation>
    <scope>NUCLEOTIDE SEQUENCE [LARGE SCALE GENOMIC DNA]</scope>
    <source>
        <strain evidence="1 3">RP-3-8</strain>
    </source>
</reference>
<dbReference type="EMBL" id="SJSM01000003">
    <property type="protein sequence ID" value="TCC97906.1"/>
    <property type="molecule type" value="Genomic_DNA"/>
</dbReference>
<dbReference type="AlphaFoldDB" id="A0A4U1GBJ4"/>
<gene>
    <name evidence="1" type="ORF">EZ444_08325</name>
    <name evidence="2" type="ORF">FBD94_14340</name>
</gene>
<dbReference type="OrthoDB" id="1007362at2"/>
<dbReference type="RefSeq" id="WP_131608262.1">
    <property type="nucleotide sequence ID" value="NZ_SJSM01000003.1"/>
</dbReference>
<keyword evidence="3" id="KW-1185">Reference proteome</keyword>
<accession>A0A4V2MKG1</accession>
<protein>
    <recommendedName>
        <fullName evidence="5">Lipoprotein</fullName>
    </recommendedName>
</protein>
<accession>A0A4U1GBJ4</accession>
<dbReference type="EMBL" id="SWDX01000005">
    <property type="protein sequence ID" value="TKC60093.1"/>
    <property type="molecule type" value="Genomic_DNA"/>
</dbReference>
<organism evidence="2 4">
    <name type="scientific">Pedobacter hiemivivus</name>
    <dbReference type="NCBI Taxonomy" id="2530454"/>
    <lineage>
        <taxon>Bacteria</taxon>
        <taxon>Pseudomonadati</taxon>
        <taxon>Bacteroidota</taxon>
        <taxon>Sphingobacteriia</taxon>
        <taxon>Sphingobacteriales</taxon>
        <taxon>Sphingobacteriaceae</taxon>
        <taxon>Pedobacter</taxon>
    </lineage>
</organism>
<sequence length="155" mass="17676">MKQIITYLLASVTLPVLFLMASCSKENVPYDTPFVHINFENKSLIEVLSNRKDTVDYMVYLSSELLFEPVDVQYEIKLGDGLQEGRDFVLLNKSTNLNFPQGIFERSVRIAWKDVPVDPAKDNRLTINLISNSKNFILGLPGPDQLQKQLIITKK</sequence>
<evidence type="ECO:0000313" key="3">
    <source>
        <dbReference type="Proteomes" id="UP000291117"/>
    </source>
</evidence>
<comment type="caution">
    <text evidence="2">The sequence shown here is derived from an EMBL/GenBank/DDBJ whole genome shotgun (WGS) entry which is preliminary data.</text>
</comment>
<evidence type="ECO:0000313" key="1">
    <source>
        <dbReference type="EMBL" id="TCC97906.1"/>
    </source>
</evidence>
<name>A0A4U1GBJ4_9SPHI</name>
<evidence type="ECO:0000313" key="2">
    <source>
        <dbReference type="EMBL" id="TKC60093.1"/>
    </source>
</evidence>
<dbReference type="Proteomes" id="UP000291117">
    <property type="component" value="Unassembled WGS sequence"/>
</dbReference>
<dbReference type="Proteomes" id="UP000309594">
    <property type="component" value="Unassembled WGS sequence"/>
</dbReference>
<evidence type="ECO:0000313" key="4">
    <source>
        <dbReference type="Proteomes" id="UP000309594"/>
    </source>
</evidence>
<reference evidence="2 4" key="2">
    <citation type="submission" date="2019-04" db="EMBL/GenBank/DDBJ databases">
        <title>Pedobacter sp. RP-1-16 sp. nov., isolated from Arctic soil.</title>
        <authorList>
            <person name="Dahal R.H."/>
            <person name="Kim D.-U."/>
        </authorList>
    </citation>
    <scope>NUCLEOTIDE SEQUENCE [LARGE SCALE GENOMIC DNA]</scope>
    <source>
        <strain evidence="2 4">RP-1-16</strain>
    </source>
</reference>
<evidence type="ECO:0008006" key="5">
    <source>
        <dbReference type="Google" id="ProtNLM"/>
    </source>
</evidence>